<dbReference type="PANTHER" id="PTHR14289:SF16">
    <property type="entry name" value="POLYMERASE DELTA-INTERACTING PROTEIN 2"/>
    <property type="match status" value="1"/>
</dbReference>
<dbReference type="OrthoDB" id="9795226at2"/>
<keyword evidence="3" id="KW-1185">Reference proteome</keyword>
<sequence length="127" mass="14578">MVPYAATTRGVTVTVRPVYLDEPSDFFEKRFVFAYFISIENHTDEPVQLLRRYWRIEEAGGLVREVEGAGVIGQQPVIKPGHAHIYSSYCILSSLSGTMEGHYLMRWPDGRRFRVTIPRFDLRVAAN</sequence>
<proteinExistence type="predicted"/>
<protein>
    <submittedName>
        <fullName evidence="2">ApaG protein</fullName>
    </submittedName>
</protein>
<dbReference type="InterPro" id="IPR007474">
    <property type="entry name" value="ApaG_domain"/>
</dbReference>
<name>A0A1M6VTY1_9BACT</name>
<dbReference type="EMBL" id="FRAU01000007">
    <property type="protein sequence ID" value="SHK84869.1"/>
    <property type="molecule type" value="Genomic_DNA"/>
</dbReference>
<gene>
    <name evidence="2" type="ORF">SAMN04488087_2111</name>
</gene>
<dbReference type="Proteomes" id="UP000185812">
    <property type="component" value="Unassembled WGS sequence"/>
</dbReference>
<dbReference type="NCBIfam" id="NF003967">
    <property type="entry name" value="PRK05461.1"/>
    <property type="match status" value="1"/>
</dbReference>
<dbReference type="InterPro" id="IPR036767">
    <property type="entry name" value="ApaG_sf"/>
</dbReference>
<organism evidence="2 3">
    <name type="scientific">Rhodothermus profundi</name>
    <dbReference type="NCBI Taxonomy" id="633813"/>
    <lineage>
        <taxon>Bacteria</taxon>
        <taxon>Pseudomonadati</taxon>
        <taxon>Rhodothermota</taxon>
        <taxon>Rhodothermia</taxon>
        <taxon>Rhodothermales</taxon>
        <taxon>Rhodothermaceae</taxon>
        <taxon>Rhodothermus</taxon>
    </lineage>
</organism>
<dbReference type="GO" id="GO:0070987">
    <property type="term" value="P:error-free translesion synthesis"/>
    <property type="evidence" value="ECO:0007669"/>
    <property type="project" value="TreeGrafter"/>
</dbReference>
<dbReference type="PROSITE" id="PS51087">
    <property type="entry name" value="APAG"/>
    <property type="match status" value="1"/>
</dbReference>
<dbReference type="SUPFAM" id="SSF110069">
    <property type="entry name" value="ApaG-like"/>
    <property type="match status" value="1"/>
</dbReference>
<dbReference type="Pfam" id="PF04379">
    <property type="entry name" value="DUF525"/>
    <property type="match status" value="1"/>
</dbReference>
<dbReference type="Gene3D" id="2.60.40.1470">
    <property type="entry name" value="ApaG domain"/>
    <property type="match status" value="1"/>
</dbReference>
<dbReference type="RefSeq" id="WP_072715939.1">
    <property type="nucleotide sequence ID" value="NZ_FRAU01000007.1"/>
</dbReference>
<dbReference type="PANTHER" id="PTHR14289">
    <property type="entry name" value="F-BOX ONLY PROTEIN 3"/>
    <property type="match status" value="1"/>
</dbReference>
<accession>A0A1M6VTY1</accession>
<dbReference type="AlphaFoldDB" id="A0A1M6VTY1"/>
<dbReference type="STRING" id="633813.SAMN04488087_2111"/>
<evidence type="ECO:0000313" key="2">
    <source>
        <dbReference type="EMBL" id="SHK84869.1"/>
    </source>
</evidence>
<evidence type="ECO:0000259" key="1">
    <source>
        <dbReference type="PROSITE" id="PS51087"/>
    </source>
</evidence>
<evidence type="ECO:0000313" key="3">
    <source>
        <dbReference type="Proteomes" id="UP000185812"/>
    </source>
</evidence>
<reference evidence="3" key="1">
    <citation type="submission" date="2016-11" db="EMBL/GenBank/DDBJ databases">
        <authorList>
            <person name="Varghese N."/>
            <person name="Submissions S."/>
        </authorList>
    </citation>
    <scope>NUCLEOTIDE SEQUENCE [LARGE SCALE GENOMIC DNA]</scope>
    <source>
        <strain evidence="3">DSM 22212</strain>
    </source>
</reference>
<feature type="domain" description="ApaG" evidence="1">
    <location>
        <begin position="5"/>
        <end position="127"/>
    </location>
</feature>